<dbReference type="RefSeq" id="WP_105729090.1">
    <property type="nucleotide sequence ID" value="NZ_PVLR01000016.1"/>
</dbReference>
<keyword evidence="2" id="KW-1185">Reference proteome</keyword>
<gene>
    <name evidence="1" type="ORF">C6P61_06335</name>
</gene>
<evidence type="ECO:0000313" key="1">
    <source>
        <dbReference type="EMBL" id="PRD69258.1"/>
    </source>
</evidence>
<dbReference type="AlphaFoldDB" id="A0A2S9KFP4"/>
<evidence type="ECO:0000313" key="2">
    <source>
        <dbReference type="Proteomes" id="UP000238326"/>
    </source>
</evidence>
<dbReference type="Proteomes" id="UP000238326">
    <property type="component" value="Unassembled WGS sequence"/>
</dbReference>
<organism evidence="1 2">
    <name type="scientific">Malikia spinosa</name>
    <dbReference type="NCBI Taxonomy" id="86180"/>
    <lineage>
        <taxon>Bacteria</taxon>
        <taxon>Pseudomonadati</taxon>
        <taxon>Pseudomonadota</taxon>
        <taxon>Betaproteobacteria</taxon>
        <taxon>Burkholderiales</taxon>
        <taxon>Comamonadaceae</taxon>
        <taxon>Malikia</taxon>
    </lineage>
</organism>
<proteinExistence type="predicted"/>
<dbReference type="EMBL" id="PVLR01000016">
    <property type="protein sequence ID" value="PRD69258.1"/>
    <property type="molecule type" value="Genomic_DNA"/>
</dbReference>
<sequence length="71" mass="7474">MSTTTVRLVARTATPYGTADVRTRPELVELWFGVNDARMGFIADLSPACARELAAALLAHADAAKREGGAA</sequence>
<name>A0A2S9KFP4_9BURK</name>
<comment type="caution">
    <text evidence="1">The sequence shown here is derived from an EMBL/GenBank/DDBJ whole genome shotgun (WGS) entry which is preliminary data.</text>
</comment>
<accession>A0A2S9KFP4</accession>
<protein>
    <submittedName>
        <fullName evidence="1">Uncharacterized protein</fullName>
    </submittedName>
</protein>
<reference evidence="1 2" key="1">
    <citation type="submission" date="2018-03" db="EMBL/GenBank/DDBJ databases">
        <title>Comparative genomics illustrates the genes involved in a hyperalkaliphilic mechanisms of Serpentinomonas isolated from highly-alkaline calcium-rich serpentinized springs.</title>
        <authorList>
            <person name="Suzuki S."/>
            <person name="Ishii S."/>
            <person name="Walworth N."/>
            <person name="Bird L."/>
            <person name="Kuenen J.G."/>
            <person name="Nealson K.H."/>
        </authorList>
    </citation>
    <scope>NUCLEOTIDE SEQUENCE [LARGE SCALE GENOMIC DNA]</scope>
    <source>
        <strain evidence="1 2">83</strain>
    </source>
</reference>